<evidence type="ECO:0000256" key="1">
    <source>
        <dbReference type="SAM" id="MobiDB-lite"/>
    </source>
</evidence>
<evidence type="ECO:0000313" key="3">
    <source>
        <dbReference type="Proteomes" id="UP000324233"/>
    </source>
</evidence>
<dbReference type="OrthoDB" id="220358at2"/>
<gene>
    <name evidence="2" type="ORF">OJF2_38430</name>
</gene>
<dbReference type="KEGG" id="agv:OJF2_38430"/>
<evidence type="ECO:0000313" key="2">
    <source>
        <dbReference type="EMBL" id="QEH35295.1"/>
    </source>
</evidence>
<keyword evidence="2" id="KW-0472">Membrane</keyword>
<accession>A0A5B9W555</accession>
<dbReference type="InterPro" id="IPR013784">
    <property type="entry name" value="Carb-bd-like_fold"/>
</dbReference>
<dbReference type="SUPFAM" id="SSF49452">
    <property type="entry name" value="Starch-binding domain-like"/>
    <property type="match status" value="2"/>
</dbReference>
<dbReference type="Proteomes" id="UP000324233">
    <property type="component" value="Chromosome"/>
</dbReference>
<sequence>MLLSFALWIAIPGFAIDDPPRMIDGIARYAGTDRPAAGLTLQIIEQADPRYSVLVDAQGRFRSPSPPGWAAPQPDGVAAPCSAVAEPEGRWLIEPINSAPFRLAPEQLRESVARGLSRHARAIWRDGVLVVECPEPGEVDVLVRGVDGKPLAARAVQVVPDAVTFQSVGPANARFTGRTDASGHLRMRWFEGSRQLRVTVPGEGTCSTPTFHVAPGKIVTVEALPMTRLGSISGRLAPKLAGPGIGVVLDPEVQQPTPCDAGGRFEIRDLPPGRYLLRLTKGNQGVRSGQVTVWLAPGGKVDGLVFDEIPPPTPEGIEQERKFLEQLNGRHGPDAKDELWVEGTVRDAAGRPLAGVDVFVRTAFHGGIRMYEDVRRTATDARGHYAISGPIHGFVEGLVVVAKAKGRPPAVANAEARSTRNDRPAKLDLTLAEVGGSASVAVIKDGKPLAGSTVRLEAEGGANIHFGFGWARAAGGAARTALDAVLAPAAETGRDGVAHFAELLPGLYTARSDGPAHGLAVSPGREAKATLSPAPGRLDVRFQVVRPDGRPVSGQDVSLQFGLGGQPNWSTSLKLDEDGAGSHWFESAGLWTIVVRFRDAPVNSFPIDEPPYYEAEAQVPLSPSLGASGPIRLVGARREPRSASLLVRLLDADGRPARGAVEFAGAIGSTDERGEIRFEGLPGPTSGGKQFASGHIEGPTPPPWSTAGQMPADDALRGRFTLVPGAEVTIVLGREETLELRARPLGYIRGKLRPAEGRSSRDYAITPWYDTRVLEPNWRYEPATGEFLAGPFPGGPATLQLSARMPDGSYQNCGRQVVEVVPGDVAHVELRPGELEAADRRAARQQVMLGMGGLAVNPGTPEAAPTTVLLPDGVTPAFAAQAILYVPDQEQPASHGISDASGRLTWRGMWSYGSQGDRPKIGLVDRPTLVVSLPGRHGATIVPLEEGPAPRVVLPPAIEAEGTVTIGGRPPSDDGSRIRVVAAYQGRGVLDSALGLATTAGPDGRFTFAGLTPGRYRVQAARDGIWISKTVEVVVEPGKVTPPLSLDIPPPGEPVTLEFVDRAGKPLAGESFTLARPEGPFAGLRPTTLRANASGRLTLLGLEAGAHSVSIAGTMEAQTFQVGEATGRAGQTTAKRVVLQRPGP</sequence>
<dbReference type="SUPFAM" id="SSF49464">
    <property type="entry name" value="Carboxypeptidase regulatory domain-like"/>
    <property type="match status" value="1"/>
</dbReference>
<organism evidence="2 3">
    <name type="scientific">Aquisphaera giovannonii</name>
    <dbReference type="NCBI Taxonomy" id="406548"/>
    <lineage>
        <taxon>Bacteria</taxon>
        <taxon>Pseudomonadati</taxon>
        <taxon>Planctomycetota</taxon>
        <taxon>Planctomycetia</taxon>
        <taxon>Isosphaerales</taxon>
        <taxon>Isosphaeraceae</taxon>
        <taxon>Aquisphaera</taxon>
    </lineage>
</organism>
<dbReference type="EMBL" id="CP042997">
    <property type="protein sequence ID" value="QEH35295.1"/>
    <property type="molecule type" value="Genomic_DNA"/>
</dbReference>
<dbReference type="AlphaFoldDB" id="A0A5B9W555"/>
<proteinExistence type="predicted"/>
<keyword evidence="2" id="KW-0812">Transmembrane</keyword>
<keyword evidence="3" id="KW-1185">Reference proteome</keyword>
<dbReference type="GO" id="GO:0030246">
    <property type="term" value="F:carbohydrate binding"/>
    <property type="evidence" value="ECO:0007669"/>
    <property type="project" value="InterPro"/>
</dbReference>
<dbReference type="Gene3D" id="2.60.40.1120">
    <property type="entry name" value="Carboxypeptidase-like, regulatory domain"/>
    <property type="match status" value="1"/>
</dbReference>
<feature type="region of interest" description="Disordered" evidence="1">
    <location>
        <begin position="685"/>
        <end position="711"/>
    </location>
</feature>
<reference evidence="2 3" key="1">
    <citation type="submission" date="2019-08" db="EMBL/GenBank/DDBJ databases">
        <title>Deep-cultivation of Planctomycetes and their phenomic and genomic characterization uncovers novel biology.</title>
        <authorList>
            <person name="Wiegand S."/>
            <person name="Jogler M."/>
            <person name="Boedeker C."/>
            <person name="Pinto D."/>
            <person name="Vollmers J."/>
            <person name="Rivas-Marin E."/>
            <person name="Kohn T."/>
            <person name="Peeters S.H."/>
            <person name="Heuer A."/>
            <person name="Rast P."/>
            <person name="Oberbeckmann S."/>
            <person name="Bunk B."/>
            <person name="Jeske O."/>
            <person name="Meyerdierks A."/>
            <person name="Storesund J.E."/>
            <person name="Kallscheuer N."/>
            <person name="Luecker S."/>
            <person name="Lage O.M."/>
            <person name="Pohl T."/>
            <person name="Merkel B.J."/>
            <person name="Hornburger P."/>
            <person name="Mueller R.-W."/>
            <person name="Bruemmer F."/>
            <person name="Labrenz M."/>
            <person name="Spormann A.M."/>
            <person name="Op den Camp H."/>
            <person name="Overmann J."/>
            <person name="Amann R."/>
            <person name="Jetten M.S.M."/>
            <person name="Mascher T."/>
            <person name="Medema M.H."/>
            <person name="Devos D.P."/>
            <person name="Kaster A.-K."/>
            <person name="Ovreas L."/>
            <person name="Rohde M."/>
            <person name="Galperin M.Y."/>
            <person name="Jogler C."/>
        </authorList>
    </citation>
    <scope>NUCLEOTIDE SEQUENCE [LARGE SCALE GENOMIC DNA]</scope>
    <source>
        <strain evidence="2 3">OJF2</strain>
    </source>
</reference>
<name>A0A5B9W555_9BACT</name>
<dbReference type="RefSeq" id="WP_148595116.1">
    <property type="nucleotide sequence ID" value="NZ_CP042997.1"/>
</dbReference>
<protein>
    <submittedName>
        <fullName evidence="2">Nickel uptake substrate-specific transmembrane region</fullName>
    </submittedName>
</protein>
<dbReference type="InterPro" id="IPR008969">
    <property type="entry name" value="CarboxyPept-like_regulatory"/>
</dbReference>